<feature type="region of interest" description="Disordered" evidence="2">
    <location>
        <begin position="425"/>
        <end position="451"/>
    </location>
</feature>
<feature type="compositionally biased region" description="Polar residues" evidence="2">
    <location>
        <begin position="1595"/>
        <end position="1604"/>
    </location>
</feature>
<feature type="compositionally biased region" description="Low complexity" evidence="2">
    <location>
        <begin position="1148"/>
        <end position="1172"/>
    </location>
</feature>
<evidence type="ECO:0000256" key="2">
    <source>
        <dbReference type="SAM" id="MobiDB-lite"/>
    </source>
</evidence>
<feature type="compositionally biased region" description="Low complexity" evidence="2">
    <location>
        <begin position="1047"/>
        <end position="1066"/>
    </location>
</feature>
<feature type="compositionally biased region" description="Low complexity" evidence="2">
    <location>
        <begin position="997"/>
        <end position="1009"/>
    </location>
</feature>
<name>A0A9W6BBB7_9CHLO</name>
<feature type="region of interest" description="Disordered" evidence="2">
    <location>
        <begin position="477"/>
        <end position="928"/>
    </location>
</feature>
<gene>
    <name evidence="3" type="primary">PLEST006744</name>
    <name evidence="3" type="ORF">PLESTB_000169900</name>
</gene>
<feature type="region of interest" description="Disordered" evidence="2">
    <location>
        <begin position="964"/>
        <end position="1493"/>
    </location>
</feature>
<feature type="compositionally biased region" description="Low complexity" evidence="2">
    <location>
        <begin position="358"/>
        <end position="368"/>
    </location>
</feature>
<evidence type="ECO:0000313" key="4">
    <source>
        <dbReference type="Proteomes" id="UP001165080"/>
    </source>
</evidence>
<feature type="compositionally biased region" description="Gly residues" evidence="2">
    <location>
        <begin position="1256"/>
        <end position="1269"/>
    </location>
</feature>
<evidence type="ECO:0000256" key="1">
    <source>
        <dbReference type="SAM" id="Coils"/>
    </source>
</evidence>
<feature type="region of interest" description="Disordered" evidence="2">
    <location>
        <begin position="1530"/>
        <end position="1558"/>
    </location>
</feature>
<accession>A0A9W6BBB7</accession>
<feature type="region of interest" description="Disordered" evidence="2">
    <location>
        <begin position="940"/>
        <end position="959"/>
    </location>
</feature>
<keyword evidence="1" id="KW-0175">Coiled coil</keyword>
<feature type="region of interest" description="Disordered" evidence="2">
    <location>
        <begin position="1591"/>
        <end position="1701"/>
    </location>
</feature>
<reference evidence="3 4" key="1">
    <citation type="journal article" date="2023" name="Commun. Biol.">
        <title>Reorganization of the ancestral sex-determining regions during the evolution of trioecy in Pleodorina starrii.</title>
        <authorList>
            <person name="Takahashi K."/>
            <person name="Suzuki S."/>
            <person name="Kawai-Toyooka H."/>
            <person name="Yamamoto K."/>
            <person name="Hamaji T."/>
            <person name="Ootsuki R."/>
            <person name="Yamaguchi H."/>
            <person name="Kawachi M."/>
            <person name="Higashiyama T."/>
            <person name="Nozaki H."/>
        </authorList>
    </citation>
    <scope>NUCLEOTIDE SEQUENCE [LARGE SCALE GENOMIC DNA]</scope>
    <source>
        <strain evidence="3 4">NIES-4479</strain>
    </source>
</reference>
<feature type="compositionally biased region" description="Gly residues" evidence="2">
    <location>
        <begin position="1278"/>
        <end position="1294"/>
    </location>
</feature>
<feature type="compositionally biased region" description="Low complexity" evidence="2">
    <location>
        <begin position="1353"/>
        <end position="1372"/>
    </location>
</feature>
<keyword evidence="4" id="KW-1185">Reference proteome</keyword>
<feature type="compositionally biased region" description="Gly residues" evidence="2">
    <location>
        <begin position="1717"/>
        <end position="1736"/>
    </location>
</feature>
<evidence type="ECO:0000313" key="3">
    <source>
        <dbReference type="EMBL" id="GLC48984.1"/>
    </source>
</evidence>
<protein>
    <submittedName>
        <fullName evidence="3">Uncharacterized protein</fullName>
    </submittedName>
</protein>
<dbReference type="Proteomes" id="UP001165080">
    <property type="component" value="Unassembled WGS sequence"/>
</dbReference>
<feature type="compositionally biased region" description="Low complexity" evidence="2">
    <location>
        <begin position="315"/>
        <end position="325"/>
    </location>
</feature>
<feature type="region of interest" description="Disordered" evidence="2">
    <location>
        <begin position="1715"/>
        <end position="1837"/>
    </location>
</feature>
<feature type="compositionally biased region" description="Low complexity" evidence="2">
    <location>
        <begin position="831"/>
        <end position="855"/>
    </location>
</feature>
<feature type="compositionally biased region" description="Pro residues" evidence="2">
    <location>
        <begin position="1534"/>
        <end position="1545"/>
    </location>
</feature>
<feature type="coiled-coil region" evidence="1">
    <location>
        <begin position="160"/>
        <end position="187"/>
    </location>
</feature>
<feature type="compositionally biased region" description="Low complexity" evidence="2">
    <location>
        <begin position="1112"/>
        <end position="1134"/>
    </location>
</feature>
<feature type="compositionally biased region" description="Low complexity" evidence="2">
    <location>
        <begin position="1678"/>
        <end position="1688"/>
    </location>
</feature>
<organism evidence="3 4">
    <name type="scientific">Pleodorina starrii</name>
    <dbReference type="NCBI Taxonomy" id="330485"/>
    <lineage>
        <taxon>Eukaryota</taxon>
        <taxon>Viridiplantae</taxon>
        <taxon>Chlorophyta</taxon>
        <taxon>core chlorophytes</taxon>
        <taxon>Chlorophyceae</taxon>
        <taxon>CS clade</taxon>
        <taxon>Chlamydomonadales</taxon>
        <taxon>Volvocaceae</taxon>
        <taxon>Pleodorina</taxon>
    </lineage>
</organism>
<feature type="compositionally biased region" description="Low complexity" evidence="2">
    <location>
        <begin position="1546"/>
        <end position="1558"/>
    </location>
</feature>
<feature type="compositionally biased region" description="Low complexity" evidence="2">
    <location>
        <begin position="222"/>
        <end position="243"/>
    </location>
</feature>
<feature type="compositionally biased region" description="Low complexity" evidence="2">
    <location>
        <begin position="586"/>
        <end position="609"/>
    </location>
</feature>
<feature type="compositionally biased region" description="Low complexity" evidence="2">
    <location>
        <begin position="864"/>
        <end position="874"/>
    </location>
</feature>
<proteinExistence type="predicted"/>
<feature type="compositionally biased region" description="Basic residues" evidence="2">
    <location>
        <begin position="901"/>
        <end position="910"/>
    </location>
</feature>
<feature type="compositionally biased region" description="Basic residues" evidence="2">
    <location>
        <begin position="1195"/>
        <end position="1205"/>
    </location>
</feature>
<feature type="region of interest" description="Disordered" evidence="2">
    <location>
        <begin position="267"/>
        <end position="391"/>
    </location>
</feature>
<feature type="compositionally biased region" description="Polar residues" evidence="2">
    <location>
        <begin position="1414"/>
        <end position="1425"/>
    </location>
</feature>
<feature type="compositionally biased region" description="Low complexity" evidence="2">
    <location>
        <begin position="1295"/>
        <end position="1319"/>
    </location>
</feature>
<feature type="region of interest" description="Disordered" evidence="2">
    <location>
        <begin position="220"/>
        <end position="248"/>
    </location>
</feature>
<feature type="compositionally biased region" description="Polar residues" evidence="2">
    <location>
        <begin position="304"/>
        <end position="314"/>
    </location>
</feature>
<feature type="compositionally biased region" description="Low complexity" evidence="2">
    <location>
        <begin position="970"/>
        <end position="987"/>
    </location>
</feature>
<feature type="compositionally biased region" description="Low complexity" evidence="2">
    <location>
        <begin position="664"/>
        <end position="705"/>
    </location>
</feature>
<feature type="compositionally biased region" description="Gly residues" evidence="2">
    <location>
        <begin position="916"/>
        <end position="928"/>
    </location>
</feature>
<feature type="compositionally biased region" description="Acidic residues" evidence="2">
    <location>
        <begin position="527"/>
        <end position="537"/>
    </location>
</feature>
<feature type="compositionally biased region" description="Low complexity" evidence="2">
    <location>
        <begin position="713"/>
        <end position="731"/>
    </location>
</feature>
<sequence>MRQHFLRHDDRGTRLASQLGSLEQENASLSAKLLAANNDRSQLQSKIDAMQMRILELQQGYISMATCDDGLEPRDLLRRGKIGGLMCDAAAAGVLDADLVGRQQQSKAATGSTIAALTRERDALQQRLHELSGRLAESVSRESAARGAQALRSATWKRSAVQAEARLAAALKRVKELSEELRKRDGEARQRDKYTAQLERTVMAQHKSLQQQRRLLETGRTAPAAPAQAAAPAGGGHEAAPGASGNGDGAAARGGFGGAGGVFSGHAGGAVPTGRGGGSPSRSARQELPGSELAGVARLHGRNTAPSSPTRLGRQQQQQSHEYQQPRNRGGQQEFGGRSLPGPQAQAEGGWLPRSPGAAHRGLASAAAVRRSADGADPWVGGPASPSRLGPARAVAPVAAGGVVPSGGSWGNGVEADLQFEEPASISDGEQEEAPRGAHRRIPSPPPAGLHQQLNSVEASLEQLYRELEEFKDYSAIQRTGGGGGEADGDGGGDGSPRASSPRSPPTLGHLAASPARRHHDLRRGDDIDDDNDDGDCEVGVGGSGGEEEGFGKGSFAFPPSPTLRPAWSPPGSPGSVGQRMRGWMRGPHGARPRTAAGAARPARSASSPVSNGRCSVEGSPRDRQGRPSPCRSGRGGAELQQRSGDDSSGAVAITARAARPRDGASSSSPRGCSDSGAAQSRRPWPAASRPAGAAERRPASAAPRTQSSPVFGGSQAAGSRSATGSGSPRSPRSPRSEHPQQQHRHHRQQQAWEGSAGSQAEADRLMPPSSPARSLEARRNGGSGSAATTTATTCRNDSCSSGGDPAVYDCSSSGGGSPQRRGDAGGRGTTRGTDGAGAPAGAREVPAAGVRQRGPGPGPGPGPVARRPAAARALVCNEGGEEQPQPRQPLPTHMLGHLLRCAHHGHQGHARVSPRGGGARGGSAGGAGINVHRARAVRPAAATPPCQRPVGAHGAAAHGISASPTCPGAAQPEQRSPAAAAASPDCAESRGGRSMRATPAAAAAAPAGRGRRDERPQGERPRGGRGDPGSRSRSPAGAAVTTTSTPRAGAARGYAAAAAAASPPAGGRGAQRDGSAASARGAVAGGPSAWTGTPHAEDARSPGAATGGNAAGQRSPRSPRRGAGSPSASSSPGAERRRYAPPPSPDTLSPISALLASLTASPPRAPRAAAAGPQSQPYQEHDDVSSCADQRGLGHQHQHRRPKGPHGGPLGEPPKPESSTSSSAMGSVGRAGSKRRPYDDDDDDDRPADRRKTRGGSGGGGGRPGSSGYGSSRGEVSSGGGTVGCGASDGSGSGSCSASARPDGGVGAAAAAVTAALRAVRDGPGHHGWTGPHAAAGGGGEGHVSYTFDTVSGSAAAAAPPRSPPRGAGSSTAASDWRPLAVRISPCADAAPPSPRSRVRPLPVPTAPGPSAGTVTDSVSTSASKGLYGRPTLAGWLGDSGARSGSQASRSNSTMREVTGPAAAATAAADTEGGSPRQRARPVGGDGGSPIAAAAASAATALQRLRDKRMQRMQNSYQAHYLSRYLDAAAQPPSRPRPPPPPPSGTSSSATAAAAAALRRSLTGEDDDGGVVVLALRGSLQGEVVVSPRLVPSAPTSRPSSPGASHHTGWAGADAAPSSRGLSGSGDGSGYSSRNEGMTVRLEIGGGGGAGHWQASAGPVTAGGTAARVDGSGGGSAAAAPPARSGQPPQPHPQPATSGGDVSLRALREELRAGVAGSGAVGTGTEHSGGLGSGGPSAAPSSSFGLGRAAPGSTKTACGSGMATATASGGGGGSGFAANVEGWNREAPVGTGTGAQEVGLAGAGGQHDGAASRAGGGAGAAAAQSPQPHPLMQLLGQASEDLKLLSDRLKPLVDARPAGLRS</sequence>
<feature type="compositionally biased region" description="Low complexity" evidence="2">
    <location>
        <begin position="1073"/>
        <end position="1090"/>
    </location>
</feature>
<feature type="compositionally biased region" description="Gly residues" evidence="2">
    <location>
        <begin position="480"/>
        <end position="495"/>
    </location>
</feature>
<feature type="compositionally biased region" description="Low complexity" evidence="2">
    <location>
        <begin position="1737"/>
        <end position="1748"/>
    </location>
</feature>
<feature type="compositionally biased region" description="Basic and acidic residues" evidence="2">
    <location>
        <begin position="1011"/>
        <end position="1031"/>
    </location>
</feature>
<feature type="coiled-coil region" evidence="1">
    <location>
        <begin position="19"/>
        <end position="53"/>
    </location>
</feature>
<comment type="caution">
    <text evidence="3">The sequence shown here is derived from an EMBL/GenBank/DDBJ whole genome shotgun (WGS) entry which is preliminary data.</text>
</comment>
<feature type="compositionally biased region" description="Pro residues" evidence="2">
    <location>
        <begin position="559"/>
        <end position="573"/>
    </location>
</feature>
<feature type="compositionally biased region" description="Low complexity" evidence="2">
    <location>
        <begin position="1441"/>
        <end position="1454"/>
    </location>
</feature>
<feature type="compositionally biased region" description="Low complexity" evidence="2">
    <location>
        <begin position="1757"/>
        <end position="1768"/>
    </location>
</feature>
<dbReference type="EMBL" id="BRXU01000002">
    <property type="protein sequence ID" value="GLC48984.1"/>
    <property type="molecule type" value="Genomic_DNA"/>
</dbReference>